<evidence type="ECO:0000256" key="7">
    <source>
        <dbReference type="RuleBase" id="RU361270"/>
    </source>
</evidence>
<proteinExistence type="inferred from homology"/>
<dbReference type="CDD" id="cd05822">
    <property type="entry name" value="TLP_HIUase"/>
    <property type="match status" value="1"/>
</dbReference>
<dbReference type="NCBIfam" id="TIGR02962">
    <property type="entry name" value="hdxy_isourate"/>
    <property type="match status" value="1"/>
</dbReference>
<evidence type="ECO:0000256" key="8">
    <source>
        <dbReference type="SAM" id="MobiDB-lite"/>
    </source>
</evidence>
<dbReference type="PANTHER" id="PTHR10395">
    <property type="entry name" value="URICASE AND TRANSTHYRETIN-RELATED"/>
    <property type="match status" value="1"/>
</dbReference>
<sequence>MAERSHITTHVLDTGTGRPSSGVKATLEAKKASGWQEIGTGVTDSDGRIANLGPVQVEAGEYRVSFETGAYFGQKGTETFFPAVTINFTVSNTADHYHVPLLISPFAFSTYRGS</sequence>
<evidence type="ECO:0000256" key="2">
    <source>
        <dbReference type="ARBA" id="ARBA00002704"/>
    </source>
</evidence>
<keyword evidence="11" id="KW-1185">Reference proteome</keyword>
<dbReference type="GO" id="GO:0016787">
    <property type="term" value="F:hydrolase activity"/>
    <property type="evidence" value="ECO:0007669"/>
    <property type="project" value="UniProtKB-KW"/>
</dbReference>
<dbReference type="Gene3D" id="2.60.40.180">
    <property type="entry name" value="Transthyretin/hydroxyisourate hydrolase domain"/>
    <property type="match status" value="1"/>
</dbReference>
<dbReference type="InterPro" id="IPR036817">
    <property type="entry name" value="Transthyretin/HIU_hydrolase_sf"/>
</dbReference>
<comment type="subunit">
    <text evidence="4 7">Homotetramer.</text>
</comment>
<comment type="similarity">
    <text evidence="3 7">Belongs to the transthyretin family. 5-hydroxyisourate hydrolase subfamily.</text>
</comment>
<accession>A0ABP9TI16</accession>
<keyword evidence="5 7" id="KW-0659">Purine metabolism</keyword>
<protein>
    <recommendedName>
        <fullName evidence="7">5-hydroxyisourate hydrolase</fullName>
        <shortName evidence="7">HIU hydrolase</shortName>
        <shortName evidence="7">HIUHase</shortName>
        <ecNumber evidence="7">3.5.2.17</ecNumber>
    </recommendedName>
</protein>
<dbReference type="EMBL" id="BAABLK010000009">
    <property type="protein sequence ID" value="GAA5226016.1"/>
    <property type="molecule type" value="Genomic_DNA"/>
</dbReference>
<comment type="function">
    <text evidence="2">Catalyzes the hydrolysis of 5-hydroxyisourate (HIU) to 2-oxo-4-hydroxy-4-carboxy-5-ureidoimidazoline (OHCU).</text>
</comment>
<dbReference type="PANTHER" id="PTHR10395:SF7">
    <property type="entry name" value="5-HYDROXYISOURATE HYDROLASE"/>
    <property type="match status" value="1"/>
</dbReference>
<evidence type="ECO:0000313" key="10">
    <source>
        <dbReference type="EMBL" id="GAA5226016.1"/>
    </source>
</evidence>
<gene>
    <name evidence="10" type="primary">uraH</name>
    <name evidence="10" type="ORF">GCM10025778_05460</name>
</gene>
<dbReference type="Proteomes" id="UP001501257">
    <property type="component" value="Unassembled WGS sequence"/>
</dbReference>
<dbReference type="InterPro" id="IPR023416">
    <property type="entry name" value="Transthyretin/HIU_hydrolase_d"/>
</dbReference>
<keyword evidence="6 7" id="KW-0378">Hydrolase</keyword>
<evidence type="ECO:0000256" key="4">
    <source>
        <dbReference type="ARBA" id="ARBA00011881"/>
    </source>
</evidence>
<evidence type="ECO:0000256" key="3">
    <source>
        <dbReference type="ARBA" id="ARBA00009850"/>
    </source>
</evidence>
<evidence type="ECO:0000259" key="9">
    <source>
        <dbReference type="Pfam" id="PF00576"/>
    </source>
</evidence>
<feature type="domain" description="Transthyretin/hydroxyisourate hydrolase" evidence="9">
    <location>
        <begin position="7"/>
        <end position="113"/>
    </location>
</feature>
<evidence type="ECO:0000313" key="11">
    <source>
        <dbReference type="Proteomes" id="UP001501257"/>
    </source>
</evidence>
<comment type="catalytic activity">
    <reaction evidence="1 7">
        <text>5-hydroxyisourate + H2O = 5-hydroxy-2-oxo-4-ureido-2,5-dihydro-1H-imidazole-5-carboxylate + H(+)</text>
        <dbReference type="Rhea" id="RHEA:23736"/>
        <dbReference type="ChEBI" id="CHEBI:15377"/>
        <dbReference type="ChEBI" id="CHEBI:15378"/>
        <dbReference type="ChEBI" id="CHEBI:18072"/>
        <dbReference type="ChEBI" id="CHEBI:58639"/>
        <dbReference type="EC" id="3.5.2.17"/>
    </reaction>
</comment>
<evidence type="ECO:0000256" key="5">
    <source>
        <dbReference type="ARBA" id="ARBA00022631"/>
    </source>
</evidence>
<dbReference type="EC" id="3.5.2.17" evidence="7"/>
<dbReference type="InterPro" id="IPR014306">
    <property type="entry name" value="Hydroxyisourate_hydrolase"/>
</dbReference>
<comment type="caution">
    <text evidence="10">The sequence shown here is derived from an EMBL/GenBank/DDBJ whole genome shotgun (WGS) entry which is preliminary data.</text>
</comment>
<feature type="region of interest" description="Disordered" evidence="8">
    <location>
        <begin position="1"/>
        <end position="22"/>
    </location>
</feature>
<evidence type="ECO:0000256" key="6">
    <source>
        <dbReference type="ARBA" id="ARBA00022801"/>
    </source>
</evidence>
<dbReference type="SUPFAM" id="SSF49472">
    <property type="entry name" value="Transthyretin (synonym: prealbumin)"/>
    <property type="match status" value="1"/>
</dbReference>
<name>A0ABP9TI16_9MICC</name>
<evidence type="ECO:0000256" key="1">
    <source>
        <dbReference type="ARBA" id="ARBA00001043"/>
    </source>
</evidence>
<dbReference type="Pfam" id="PF00576">
    <property type="entry name" value="Transthyretin"/>
    <property type="match status" value="1"/>
</dbReference>
<reference evidence="11" key="1">
    <citation type="journal article" date="2019" name="Int. J. Syst. Evol. Microbiol.">
        <title>The Global Catalogue of Microorganisms (GCM) 10K type strain sequencing project: providing services to taxonomists for standard genome sequencing and annotation.</title>
        <authorList>
            <consortium name="The Broad Institute Genomics Platform"/>
            <consortium name="The Broad Institute Genome Sequencing Center for Infectious Disease"/>
            <person name="Wu L."/>
            <person name="Ma J."/>
        </authorList>
    </citation>
    <scope>NUCLEOTIDE SEQUENCE [LARGE SCALE GENOMIC DNA]</scope>
    <source>
        <strain evidence="11">JCM 18952</strain>
    </source>
</reference>
<dbReference type="RefSeq" id="WP_210099335.1">
    <property type="nucleotide sequence ID" value="NZ_BAABLK010000009.1"/>
</dbReference>
<organism evidence="10 11">
    <name type="scientific">Paeniglutamicibacter antarcticus</name>
    <dbReference type="NCBI Taxonomy" id="494023"/>
    <lineage>
        <taxon>Bacteria</taxon>
        <taxon>Bacillati</taxon>
        <taxon>Actinomycetota</taxon>
        <taxon>Actinomycetes</taxon>
        <taxon>Micrococcales</taxon>
        <taxon>Micrococcaceae</taxon>
        <taxon>Paeniglutamicibacter</taxon>
    </lineage>
</organism>